<gene>
    <name evidence="3" type="ORF">MM415A00178_0013</name>
    <name evidence="2" type="ORF">MM415B00368_0013</name>
</gene>
<dbReference type="AlphaFoldDB" id="A0A6M3KR88"/>
<accession>A0A6M3KR88</accession>
<protein>
    <submittedName>
        <fullName evidence="3">Uncharacterized protein</fullName>
    </submittedName>
</protein>
<evidence type="ECO:0000313" key="2">
    <source>
        <dbReference type="EMBL" id="QJA65978.1"/>
    </source>
</evidence>
<name>A0A6M3KR88_9ZZZZ</name>
<evidence type="ECO:0000313" key="3">
    <source>
        <dbReference type="EMBL" id="QJA84603.1"/>
    </source>
</evidence>
<dbReference type="EMBL" id="MT141547">
    <property type="protein sequence ID" value="QJA65978.1"/>
    <property type="molecule type" value="Genomic_DNA"/>
</dbReference>
<sequence>MIGTIQLRMHDPSAVRRALGVLYGPDLVVEIRVLAGYERGQKRWPKPWTGYFNNSADVVSALDEIESAKGVYFTLNPVKPAFLAKAKNRIRPAGKGDSTSDDAILQRRWLLIDLDAGRLSDISASDAEKEASFALCDRVRGWLDERGWPAPIVADSGNGAHLLYRIDLPNDEASRSLIERVLKALGARFSSAEEDIAAAKAGDVVDPIPVEVDPRNFNASRICKLYGTLVCKGDATDERPHRISALVDVPEPIEIVPPDLLSELASEVDVSHPTRASPTPSPSGSFDVRSWVRDHLGGLVGEESPWQGSGVRWEFDVCPFNGAHDRREAWIGQRSSGAIVAGCQHASCTWGWAELRERFEPGCYDRARETSPRQALEPPEWMNDEPPIEDDRPVECGLLGFLRESPVVARWLGWMAQKAGKATEIRGLVPSLLIDDFDDGTALVDQVLTRPPMVSEAQQRRTKRTVERGNDQNVVDAECKIVSLVRCPTLNRSTYDIEIGYGATTATIRRLIGAELASYKTVRDRSLEAGILLPAVTAKTKGQWNILLGAALASAQVVEIDPEESAYGAIREQISDIIETADDGETEGDLRRGKALRADGCTYILPRWLVGRVRQALIDDRPTREDIMDAATSLGMRAARPVLEKDGSRPRVWAFPFAPEDAK</sequence>
<evidence type="ECO:0000256" key="1">
    <source>
        <dbReference type="SAM" id="MobiDB-lite"/>
    </source>
</evidence>
<organism evidence="3">
    <name type="scientific">viral metagenome</name>
    <dbReference type="NCBI Taxonomy" id="1070528"/>
    <lineage>
        <taxon>unclassified sequences</taxon>
        <taxon>metagenomes</taxon>
        <taxon>organismal metagenomes</taxon>
    </lineage>
</organism>
<reference evidence="3" key="1">
    <citation type="submission" date="2020-03" db="EMBL/GenBank/DDBJ databases">
        <title>The deep terrestrial virosphere.</title>
        <authorList>
            <person name="Holmfeldt K."/>
            <person name="Nilsson E."/>
            <person name="Simone D."/>
            <person name="Lopez-Fernandez M."/>
            <person name="Wu X."/>
            <person name="de Brujin I."/>
            <person name="Lundin D."/>
            <person name="Andersson A."/>
            <person name="Bertilsson S."/>
            <person name="Dopson M."/>
        </authorList>
    </citation>
    <scope>NUCLEOTIDE SEQUENCE</scope>
    <source>
        <strain evidence="3">MM415A00178</strain>
        <strain evidence="2">MM415B00368</strain>
    </source>
</reference>
<feature type="compositionally biased region" description="Polar residues" evidence="1">
    <location>
        <begin position="274"/>
        <end position="284"/>
    </location>
</feature>
<dbReference type="EMBL" id="MT142532">
    <property type="protein sequence ID" value="QJA84603.1"/>
    <property type="molecule type" value="Genomic_DNA"/>
</dbReference>
<proteinExistence type="predicted"/>
<feature type="region of interest" description="Disordered" evidence="1">
    <location>
        <begin position="267"/>
        <end position="286"/>
    </location>
</feature>